<dbReference type="GO" id="GO:0005524">
    <property type="term" value="F:ATP binding"/>
    <property type="evidence" value="ECO:0007669"/>
    <property type="project" value="UniProtKB-UniRule"/>
</dbReference>
<evidence type="ECO:0000256" key="2">
    <source>
        <dbReference type="ARBA" id="ARBA00022679"/>
    </source>
</evidence>
<dbReference type="AlphaFoldDB" id="A0A239MYY3"/>
<organism evidence="9 10">
    <name type="scientific">Actinacidiphila glaucinigra</name>
    <dbReference type="NCBI Taxonomy" id="235986"/>
    <lineage>
        <taxon>Bacteria</taxon>
        <taxon>Bacillati</taxon>
        <taxon>Actinomycetota</taxon>
        <taxon>Actinomycetes</taxon>
        <taxon>Kitasatosporales</taxon>
        <taxon>Streptomycetaceae</taxon>
        <taxon>Actinacidiphila</taxon>
    </lineage>
</organism>
<evidence type="ECO:0000256" key="6">
    <source>
        <dbReference type="ARBA" id="ARBA00022840"/>
    </source>
</evidence>
<dbReference type="InterPro" id="IPR028082">
    <property type="entry name" value="Peripla_BP_I"/>
</dbReference>
<keyword evidence="3" id="KW-0732">Signal</keyword>
<dbReference type="PANTHER" id="PTHR43289">
    <property type="entry name" value="MITOGEN-ACTIVATED PROTEIN KINASE KINASE KINASE 20-RELATED"/>
    <property type="match status" value="1"/>
</dbReference>
<dbReference type="PROSITE" id="PS50011">
    <property type="entry name" value="PROTEIN_KINASE_DOM"/>
    <property type="match status" value="1"/>
</dbReference>
<dbReference type="PANTHER" id="PTHR43289:SF34">
    <property type="entry name" value="SERINE_THREONINE-PROTEIN KINASE YBDM-RELATED"/>
    <property type="match status" value="1"/>
</dbReference>
<keyword evidence="5 9" id="KW-0418">Kinase</keyword>
<dbReference type="EMBL" id="FZOF01000029">
    <property type="protein sequence ID" value="SNT47845.1"/>
    <property type="molecule type" value="Genomic_DNA"/>
</dbReference>
<evidence type="ECO:0000259" key="8">
    <source>
        <dbReference type="PROSITE" id="PS50011"/>
    </source>
</evidence>
<evidence type="ECO:0000256" key="3">
    <source>
        <dbReference type="ARBA" id="ARBA00022729"/>
    </source>
</evidence>
<name>A0A239MYY3_9ACTN</name>
<dbReference type="RefSeq" id="WP_089228178.1">
    <property type="nucleotide sequence ID" value="NZ_FZOF01000029.1"/>
</dbReference>
<evidence type="ECO:0000313" key="9">
    <source>
        <dbReference type="EMBL" id="SNT47845.1"/>
    </source>
</evidence>
<protein>
    <submittedName>
        <fullName evidence="9">Serine/threonine protein kinase</fullName>
    </submittedName>
</protein>
<dbReference type="SUPFAM" id="SSF56112">
    <property type="entry name" value="Protein kinase-like (PK-like)"/>
    <property type="match status" value="1"/>
</dbReference>
<gene>
    <name evidence="9" type="ORF">SAMN05216252_12947</name>
</gene>
<sequence length="706" mass="73567">MDRLLPADPSWIGGHRLVARLGAGGMGVVYLARSPHGAWVALKVIRAEFAEDAGFLARFRRETELATRLSSRWTVPVLTADADARSPWLATAYVPGLPLNEALALHGPWPPAQVRTLAAALAAALDDVHGAGLVHRDVKPANVLLAADGPRLIDFGIARAVGATALTTDGAVIGSAGYLSPEQARGTAVGAASDVFSLGCVLAHTATGRAPFGTGGAAAVLFRTVHEEPDLGGLPRELDAPLRACLAKDAGERPTVAELRGLFGTFDPRSWLPGGLPAVVADRAGRVLDLLVPEPTELSAAPVPLSTGTPAPSASRRRLLTASAALGVGAIGGGTAWWQWGRDRGSGGTGKRSLPTRVIGLLGDRSAAAVLAQERGAAIAVAEHNARPDRLFDLVLRTADDQGTAEGSAAAAARLAADPEVYAVVAAGANRAVPAAVPVCTEAGVCLLVTRADTERLSVVHTTTALVLRPTRTAGPGAVDRYLNRVARPSRTVVVHDLADEEEGLPTVRIATVHGKLDGTVDVLQVAAGDDFTAAADTIAARPDDAVLFAGVTPARAAACARALRTAGHRGARAADENVLSASFLREADGWWISTAYTDASADPRTRQFAAAYTTRHRTAPGPWAAEAYDAVRFAAHGLSAGSGDGRESLRAELLRAPWQGITRRLSYESQSQFLETGQDGGWFLFHVEDGRARFVCRHDDIGTTT</sequence>
<keyword evidence="2" id="KW-0808">Transferase</keyword>
<feature type="domain" description="Protein kinase" evidence="8">
    <location>
        <begin position="15"/>
        <end position="272"/>
    </location>
</feature>
<dbReference type="GO" id="GO:0004674">
    <property type="term" value="F:protein serine/threonine kinase activity"/>
    <property type="evidence" value="ECO:0007669"/>
    <property type="project" value="UniProtKB-KW"/>
</dbReference>
<dbReference type="InterPro" id="IPR011009">
    <property type="entry name" value="Kinase-like_dom_sf"/>
</dbReference>
<reference evidence="9 10" key="1">
    <citation type="submission" date="2017-06" db="EMBL/GenBank/DDBJ databases">
        <authorList>
            <person name="Kim H.J."/>
            <person name="Triplett B.A."/>
        </authorList>
    </citation>
    <scope>NUCLEOTIDE SEQUENCE [LARGE SCALE GENOMIC DNA]</scope>
    <source>
        <strain evidence="9 10">CGMCC 4.1858</strain>
    </source>
</reference>
<keyword evidence="9" id="KW-0723">Serine/threonine-protein kinase</keyword>
<dbReference type="SMART" id="SM00220">
    <property type="entry name" value="S_TKc"/>
    <property type="match status" value="1"/>
</dbReference>
<keyword evidence="10" id="KW-1185">Reference proteome</keyword>
<dbReference type="InterPro" id="IPR028081">
    <property type="entry name" value="Leu-bd"/>
</dbReference>
<accession>A0A239MYY3</accession>
<dbReference type="PROSITE" id="PS00107">
    <property type="entry name" value="PROTEIN_KINASE_ATP"/>
    <property type="match status" value="1"/>
</dbReference>
<dbReference type="OrthoDB" id="9762169at2"/>
<evidence type="ECO:0000256" key="5">
    <source>
        <dbReference type="ARBA" id="ARBA00022777"/>
    </source>
</evidence>
<evidence type="ECO:0000256" key="7">
    <source>
        <dbReference type="PROSITE-ProRule" id="PRU10141"/>
    </source>
</evidence>
<evidence type="ECO:0000313" key="10">
    <source>
        <dbReference type="Proteomes" id="UP000198280"/>
    </source>
</evidence>
<dbReference type="SUPFAM" id="SSF53822">
    <property type="entry name" value="Periplasmic binding protein-like I"/>
    <property type="match status" value="1"/>
</dbReference>
<evidence type="ECO:0000256" key="1">
    <source>
        <dbReference type="ARBA" id="ARBA00010062"/>
    </source>
</evidence>
<dbReference type="Proteomes" id="UP000198280">
    <property type="component" value="Unassembled WGS sequence"/>
</dbReference>
<dbReference type="Gene3D" id="3.40.50.2300">
    <property type="match status" value="2"/>
</dbReference>
<comment type="similarity">
    <text evidence="1">Belongs to the leucine-binding protein family.</text>
</comment>
<dbReference type="InterPro" id="IPR008271">
    <property type="entry name" value="Ser/Thr_kinase_AS"/>
</dbReference>
<dbReference type="Gene3D" id="3.30.200.20">
    <property type="entry name" value="Phosphorylase Kinase, domain 1"/>
    <property type="match status" value="1"/>
</dbReference>
<dbReference type="Gene3D" id="1.10.510.10">
    <property type="entry name" value="Transferase(Phosphotransferase) domain 1"/>
    <property type="match status" value="1"/>
</dbReference>
<evidence type="ECO:0000256" key="4">
    <source>
        <dbReference type="ARBA" id="ARBA00022741"/>
    </source>
</evidence>
<dbReference type="InterPro" id="IPR000719">
    <property type="entry name" value="Prot_kinase_dom"/>
</dbReference>
<keyword evidence="6 7" id="KW-0067">ATP-binding</keyword>
<dbReference type="PROSITE" id="PS00108">
    <property type="entry name" value="PROTEIN_KINASE_ST"/>
    <property type="match status" value="1"/>
</dbReference>
<dbReference type="Pfam" id="PF13458">
    <property type="entry name" value="Peripla_BP_6"/>
    <property type="match status" value="1"/>
</dbReference>
<dbReference type="Pfam" id="PF00069">
    <property type="entry name" value="Pkinase"/>
    <property type="match status" value="1"/>
</dbReference>
<keyword evidence="4 7" id="KW-0547">Nucleotide-binding</keyword>
<feature type="binding site" evidence="7">
    <location>
        <position position="43"/>
    </location>
    <ligand>
        <name>ATP</name>
        <dbReference type="ChEBI" id="CHEBI:30616"/>
    </ligand>
</feature>
<proteinExistence type="inferred from homology"/>
<dbReference type="InterPro" id="IPR017441">
    <property type="entry name" value="Protein_kinase_ATP_BS"/>
</dbReference>
<dbReference type="CDD" id="cd14014">
    <property type="entry name" value="STKc_PknB_like"/>
    <property type="match status" value="1"/>
</dbReference>